<proteinExistence type="predicted"/>
<keyword evidence="2" id="KW-1185">Reference proteome</keyword>
<gene>
    <name evidence="1" type="ORF">ACFO3E_05925</name>
</gene>
<name>A0ABV9EXU9_9SPHN</name>
<dbReference type="EMBL" id="JBHSFZ010000008">
    <property type="protein sequence ID" value="MFC4593728.1"/>
    <property type="molecule type" value="Genomic_DNA"/>
</dbReference>
<reference evidence="2" key="1">
    <citation type="journal article" date="2019" name="Int. J. Syst. Evol. Microbiol.">
        <title>The Global Catalogue of Microorganisms (GCM) 10K type strain sequencing project: providing services to taxonomists for standard genome sequencing and annotation.</title>
        <authorList>
            <consortium name="The Broad Institute Genomics Platform"/>
            <consortium name="The Broad Institute Genome Sequencing Center for Infectious Disease"/>
            <person name="Wu L."/>
            <person name="Ma J."/>
        </authorList>
    </citation>
    <scope>NUCLEOTIDE SEQUENCE [LARGE SCALE GENOMIC DNA]</scope>
    <source>
        <strain evidence="2">NBRC 103632</strain>
    </source>
</reference>
<evidence type="ECO:0000313" key="2">
    <source>
        <dbReference type="Proteomes" id="UP001595957"/>
    </source>
</evidence>
<evidence type="ECO:0000313" key="1">
    <source>
        <dbReference type="EMBL" id="MFC4593728.1"/>
    </source>
</evidence>
<sequence length="305" mass="33628">MTIGRLKLGVEAAVEAERILRGEEFPRECVIKPRSFEEPIYWEIAHPTAGAATIVGFPSDPDTKLTTAMEVALVQAIAASPVEQHEAILAGDFEIVLGPEDAWGSFHKVIGHVKRPMTGSSILWKGPSQAIIGDNCASRLSVVALNCIKNSFNTIPIKYRFLELYRVMEARFLADIKSKLFNSFDAEPGSALNDALDALKSEMNQMFVLADTQKQAFEDCWTSLDAIKNTNTFVAALFRRIEKRKVTGRKHESGAALIYQIRCAVVHAGQKDMIFENFSDGDAAITAVLPFVERAALLLLDIDVN</sequence>
<protein>
    <recommendedName>
        <fullName evidence="3">Apea-like HEPN domain-containing protein</fullName>
    </recommendedName>
</protein>
<dbReference type="Proteomes" id="UP001595957">
    <property type="component" value="Unassembled WGS sequence"/>
</dbReference>
<organism evidence="1 2">
    <name type="scientific">Sphingobium tyrosinilyticum</name>
    <dbReference type="NCBI Taxonomy" id="2715436"/>
    <lineage>
        <taxon>Bacteria</taxon>
        <taxon>Pseudomonadati</taxon>
        <taxon>Pseudomonadota</taxon>
        <taxon>Alphaproteobacteria</taxon>
        <taxon>Sphingomonadales</taxon>
        <taxon>Sphingomonadaceae</taxon>
        <taxon>Sphingobium</taxon>
    </lineage>
</organism>
<evidence type="ECO:0008006" key="3">
    <source>
        <dbReference type="Google" id="ProtNLM"/>
    </source>
</evidence>
<comment type="caution">
    <text evidence="1">The sequence shown here is derived from an EMBL/GenBank/DDBJ whole genome shotgun (WGS) entry which is preliminary data.</text>
</comment>
<accession>A0ABV9EXU9</accession>